<keyword evidence="2" id="KW-1185">Reference proteome</keyword>
<proteinExistence type="predicted"/>
<reference evidence="1" key="1">
    <citation type="submission" date="2023-01" db="EMBL/GenBank/DDBJ databases">
        <title>Complete genome sequence of Planctobacterium marinum strain Dej080120_11.</title>
        <authorList>
            <person name="Ueki S."/>
            <person name="Maruyama F."/>
        </authorList>
    </citation>
    <scope>NUCLEOTIDE SEQUENCE</scope>
    <source>
        <strain evidence="1">Dej080120_11</strain>
    </source>
</reference>
<accession>A0AA48HUG7</accession>
<dbReference type="KEGG" id="pmaw:MACH26_03310"/>
<evidence type="ECO:0000313" key="1">
    <source>
        <dbReference type="EMBL" id="BDX04810.1"/>
    </source>
</evidence>
<dbReference type="AlphaFoldDB" id="A0AA48HUG7"/>
<dbReference type="RefSeq" id="WP_338290657.1">
    <property type="nucleotide sequence ID" value="NZ_AP027272.1"/>
</dbReference>
<gene>
    <name evidence="1" type="ORF">MACH26_03310</name>
</gene>
<name>A0AA48HUG7_9ALTE</name>
<dbReference type="Proteomes" id="UP001333710">
    <property type="component" value="Chromosome"/>
</dbReference>
<sequence>MDILHNQQNKNSEKAEDKAIFETLRTESHLPGMSDADAIFLMQMDVPDAILKKLRAH</sequence>
<organism evidence="1 2">
    <name type="scientific">Planctobacterium marinum</name>
    <dbReference type="NCBI Taxonomy" id="1631968"/>
    <lineage>
        <taxon>Bacteria</taxon>
        <taxon>Pseudomonadati</taxon>
        <taxon>Pseudomonadota</taxon>
        <taxon>Gammaproteobacteria</taxon>
        <taxon>Alteromonadales</taxon>
        <taxon>Alteromonadaceae</taxon>
        <taxon>Planctobacterium</taxon>
    </lineage>
</organism>
<protein>
    <submittedName>
        <fullName evidence="1">Uncharacterized protein</fullName>
    </submittedName>
</protein>
<evidence type="ECO:0000313" key="2">
    <source>
        <dbReference type="Proteomes" id="UP001333710"/>
    </source>
</evidence>
<dbReference type="EMBL" id="AP027272">
    <property type="protein sequence ID" value="BDX04810.1"/>
    <property type="molecule type" value="Genomic_DNA"/>
</dbReference>